<organism evidence="2">
    <name type="scientific">Brasilocerus sp. 2 DTA-2012</name>
    <dbReference type="NCBI Taxonomy" id="1176494"/>
    <lineage>
        <taxon>Eukaryota</taxon>
        <taxon>Metazoa</taxon>
        <taxon>Ecdysozoa</taxon>
        <taxon>Arthropoda</taxon>
        <taxon>Hexapoda</taxon>
        <taxon>Insecta</taxon>
        <taxon>Pterygota</taxon>
        <taxon>Neoptera</taxon>
        <taxon>Endopterygota</taxon>
        <taxon>Coleoptera</taxon>
        <taxon>Polyphaga</taxon>
        <taxon>Elateriformia</taxon>
        <taxon>Elateroidea</taxon>
        <taxon>Phengodidae</taxon>
        <taxon>Mastinocerinae</taxon>
        <taxon>Brasilocerus</taxon>
    </lineage>
</organism>
<keyword evidence="2" id="KW-0496">Mitochondrion</keyword>
<proteinExistence type="predicted"/>
<evidence type="ECO:0000313" key="2">
    <source>
        <dbReference type="EMBL" id="AIS38193.1"/>
    </source>
</evidence>
<reference evidence="2" key="1">
    <citation type="submission" date="2014-06" db="EMBL/GenBank/DDBJ databases">
        <title>Organization, phylogenetic informative rearrangements and comparative analysis of the mitochondrial genome of bioluminescent Elateroidea (Coleoptera: Polyphaga).</title>
        <authorList>
            <person name="Amaral D.T."/>
            <person name="Mitani Y."/>
            <person name="Ohmiya Y."/>
            <person name="Viviani V."/>
        </authorList>
    </citation>
    <scope>NUCLEOTIDE SEQUENCE</scope>
</reference>
<keyword evidence="1" id="KW-1133">Transmembrane helix</keyword>
<name>A0A0H3UL18_9COLE</name>
<dbReference type="AlphaFoldDB" id="A0A0H3UL18"/>
<dbReference type="EMBL" id="KJ938490">
    <property type="protein sequence ID" value="AIS38193.1"/>
    <property type="molecule type" value="Genomic_DNA"/>
</dbReference>
<evidence type="ECO:0000256" key="1">
    <source>
        <dbReference type="SAM" id="Phobius"/>
    </source>
</evidence>
<gene>
    <name evidence="2" type="primary">ATP8</name>
</gene>
<feature type="transmembrane region" description="Helical" evidence="1">
    <location>
        <begin position="6"/>
        <end position="31"/>
    </location>
</feature>
<protein>
    <submittedName>
        <fullName evidence="2">ATP synthase F0 subunit 8</fullName>
    </submittedName>
</protein>
<sequence>MPHMSPLWWLNLLILFTLMFLATNSTIYSMFLTKNKPFNKMEKEKKAWKW</sequence>
<accession>A0A0H3UL18</accession>
<geneLocation type="mitochondrion" evidence="2"/>
<keyword evidence="1" id="KW-0472">Membrane</keyword>
<keyword evidence="1" id="KW-0812">Transmembrane</keyword>